<dbReference type="InterPro" id="IPR006439">
    <property type="entry name" value="HAD-SF_hydro_IA"/>
</dbReference>
<dbReference type="Pfam" id="PF13419">
    <property type="entry name" value="HAD_2"/>
    <property type="match status" value="1"/>
</dbReference>
<dbReference type="InterPro" id="IPR041492">
    <property type="entry name" value="HAD_2"/>
</dbReference>
<dbReference type="SFLD" id="SFLDS00003">
    <property type="entry name" value="Haloacid_Dehalogenase"/>
    <property type="match status" value="1"/>
</dbReference>
<dbReference type="RefSeq" id="WP_153663827.1">
    <property type="nucleotide sequence ID" value="NZ_JAAIKR010000005.1"/>
</dbReference>
<keyword evidence="2" id="KW-1185">Reference proteome</keyword>
<dbReference type="Gene3D" id="3.40.50.1000">
    <property type="entry name" value="HAD superfamily/HAD-like"/>
    <property type="match status" value="1"/>
</dbReference>
<dbReference type="PANTHER" id="PTHR43434:SF24">
    <property type="entry name" value="HYDROLASE-RELATED"/>
    <property type="match status" value="1"/>
</dbReference>
<reference evidence="1 2" key="1">
    <citation type="submission" date="2020-02" db="EMBL/GenBank/DDBJ databases">
        <title>Shewanella WXL01 sp. nov., a marine bacterium isolated from green algae in Luhuitou Fringing Reef (Northern South China Sea).</title>
        <authorList>
            <person name="Wang X."/>
        </authorList>
    </citation>
    <scope>NUCLEOTIDE SEQUENCE [LARGE SCALE GENOMIC DNA]</scope>
    <source>
        <strain evidence="1 2">MCCC 1A01895</strain>
    </source>
</reference>
<dbReference type="InterPro" id="IPR050155">
    <property type="entry name" value="HAD-like_hydrolase_sf"/>
</dbReference>
<dbReference type="EMBL" id="JAAIKR010000005">
    <property type="protein sequence ID" value="MBR9727759.1"/>
    <property type="molecule type" value="Genomic_DNA"/>
</dbReference>
<dbReference type="NCBIfam" id="TIGR01549">
    <property type="entry name" value="HAD-SF-IA-v1"/>
    <property type="match status" value="1"/>
</dbReference>
<sequence length="213" mass="23427">MKQYKLVIFDWDGTLMDTIGKIVDCMQSVALELKLPIPSELQVRDIIGLSILPAMEQLFPDFEDNYDTLLAAYKNHYLHLNLTPTPLFDGVESLLNQLQQSGKILAVATGKRREGLDRLLNETGFSKYFSATRSADEAASKPHPSMITSLLAQLNIAPEQAIMIGDSKLDIAMANNAGVDSIGVTYGAHSLQDLLTQHPTVTVDSPAEMLMHL</sequence>
<dbReference type="GO" id="GO:0016787">
    <property type="term" value="F:hydrolase activity"/>
    <property type="evidence" value="ECO:0007669"/>
    <property type="project" value="UniProtKB-KW"/>
</dbReference>
<dbReference type="InterPro" id="IPR023214">
    <property type="entry name" value="HAD_sf"/>
</dbReference>
<dbReference type="InterPro" id="IPR036412">
    <property type="entry name" value="HAD-like_sf"/>
</dbReference>
<evidence type="ECO:0000313" key="1">
    <source>
        <dbReference type="EMBL" id="MBR9727759.1"/>
    </source>
</evidence>
<dbReference type="SUPFAM" id="SSF56784">
    <property type="entry name" value="HAD-like"/>
    <property type="match status" value="1"/>
</dbReference>
<dbReference type="SFLD" id="SFLDG01135">
    <property type="entry name" value="C1.5.6:_HAD__Beta-PGM__Phospha"/>
    <property type="match status" value="1"/>
</dbReference>
<dbReference type="PANTHER" id="PTHR43434">
    <property type="entry name" value="PHOSPHOGLYCOLATE PHOSPHATASE"/>
    <property type="match status" value="1"/>
</dbReference>
<accession>A0ABS5I157</accession>
<organism evidence="1 2">
    <name type="scientific">Shewanella intestini</name>
    <dbReference type="NCBI Taxonomy" id="2017544"/>
    <lineage>
        <taxon>Bacteria</taxon>
        <taxon>Pseudomonadati</taxon>
        <taxon>Pseudomonadota</taxon>
        <taxon>Gammaproteobacteria</taxon>
        <taxon>Alteromonadales</taxon>
        <taxon>Shewanellaceae</taxon>
        <taxon>Shewanella</taxon>
    </lineage>
</organism>
<dbReference type="Gene3D" id="1.10.150.240">
    <property type="entry name" value="Putative phosphatase, domain 2"/>
    <property type="match status" value="1"/>
</dbReference>
<keyword evidence="1" id="KW-0378">Hydrolase</keyword>
<dbReference type="NCBIfam" id="TIGR01509">
    <property type="entry name" value="HAD-SF-IA-v3"/>
    <property type="match status" value="1"/>
</dbReference>
<proteinExistence type="predicted"/>
<dbReference type="Proteomes" id="UP000811844">
    <property type="component" value="Unassembled WGS sequence"/>
</dbReference>
<comment type="caution">
    <text evidence="1">The sequence shown here is derived from an EMBL/GenBank/DDBJ whole genome shotgun (WGS) entry which is preliminary data.</text>
</comment>
<dbReference type="InterPro" id="IPR023198">
    <property type="entry name" value="PGP-like_dom2"/>
</dbReference>
<evidence type="ECO:0000313" key="2">
    <source>
        <dbReference type="Proteomes" id="UP000811844"/>
    </source>
</evidence>
<name>A0ABS5I157_9GAMM</name>
<protein>
    <submittedName>
        <fullName evidence="1">HAD-IA family hydrolase</fullName>
    </submittedName>
</protein>
<gene>
    <name evidence="1" type="ORF">G3R48_07140</name>
</gene>
<dbReference type="SFLD" id="SFLDG01129">
    <property type="entry name" value="C1.5:_HAD__Beta-PGM__Phosphata"/>
    <property type="match status" value="1"/>
</dbReference>